<sequence length="456" mass="50676">MSDEIIDFYTQKRQTIFPGSSGSFGGQLLPELLPAAEIQRKFPRELPVTRAKNGVTKNRKIPALGIHSDLFKRWAEAIDEKPPDSPVSKNGTAGKPSKHNSTASLLPTGQPGETLSQSYRDKYRDVFELQYGCGNYITVAQKINPIPDEPTLVAIKKLGGDSAEAQLKSIKKIRHGSFLACHDVFREQDFYIITFEFLQLSLGEILVKGLSYLEAEGLEHGQLSCSEILVDTSGQVKIWSYENCQPVGYCKENGRVGVDDLVRWPADSRAVDFLSVTADTSDLALLSNGFGNCTVATLERNPNQAFSVANVIRNFAAESAGQKRNLSERLGISVQPSDVRLNPGKNDPYRWKFIPGEEETLKPIFAKNLSDQSTGIYQLLSYAVGKRFEAVPAQDATPLFQSSTTLLPNGKSFTAMIEDLSKENEKLCAEVDDLKTRLEIEERTRFNTEEEKRQIQ</sequence>
<accession>L7J9L9</accession>
<feature type="coiled-coil region" evidence="1">
    <location>
        <begin position="417"/>
        <end position="451"/>
    </location>
</feature>
<feature type="non-terminal residue" evidence="3">
    <location>
        <position position="1"/>
    </location>
</feature>
<name>L7J9L9_PYRO1</name>
<keyword evidence="1" id="KW-0175">Coiled coil</keyword>
<protein>
    <recommendedName>
        <fullName evidence="4">Protein kinase domain-containing protein</fullName>
    </recommendedName>
</protein>
<evidence type="ECO:0000313" key="3">
    <source>
        <dbReference type="EMBL" id="ELQ64524.1"/>
    </source>
</evidence>
<evidence type="ECO:0008006" key="4">
    <source>
        <dbReference type="Google" id="ProtNLM"/>
    </source>
</evidence>
<evidence type="ECO:0000256" key="1">
    <source>
        <dbReference type="SAM" id="Coils"/>
    </source>
</evidence>
<gene>
    <name evidence="3" type="ORF">OOW_P131scaffold00605g1</name>
</gene>
<dbReference type="AlphaFoldDB" id="L7J9L9"/>
<feature type="region of interest" description="Disordered" evidence="2">
    <location>
        <begin position="79"/>
        <end position="116"/>
    </location>
</feature>
<proteinExistence type="predicted"/>
<reference evidence="3" key="1">
    <citation type="journal article" date="2012" name="PLoS Genet.">
        <title>Comparative analysis of the genomes of two field isolates of the rice blast fungus Magnaporthe oryzae.</title>
        <authorList>
            <person name="Xue M."/>
            <person name="Yang J."/>
            <person name="Li Z."/>
            <person name="Hu S."/>
            <person name="Yao N."/>
            <person name="Dean R.A."/>
            <person name="Zhao W."/>
            <person name="Shen M."/>
            <person name="Zhang H."/>
            <person name="Li C."/>
            <person name="Liu L."/>
            <person name="Cao L."/>
            <person name="Xu X."/>
            <person name="Xing Y."/>
            <person name="Hsiang T."/>
            <person name="Zhang Z."/>
            <person name="Xu J.R."/>
            <person name="Peng Y.L."/>
        </authorList>
    </citation>
    <scope>NUCLEOTIDE SEQUENCE [LARGE SCALE GENOMIC DNA]</scope>
    <source>
        <strain evidence="3">P131</strain>
    </source>
</reference>
<evidence type="ECO:0000256" key="2">
    <source>
        <dbReference type="SAM" id="MobiDB-lite"/>
    </source>
</evidence>
<dbReference type="EMBL" id="JH795711">
    <property type="protein sequence ID" value="ELQ64524.1"/>
    <property type="molecule type" value="Genomic_DNA"/>
</dbReference>
<feature type="compositionally biased region" description="Polar residues" evidence="2">
    <location>
        <begin position="99"/>
        <end position="116"/>
    </location>
</feature>
<organism>
    <name type="scientific">Pyricularia oryzae (strain P131)</name>
    <name type="common">Rice blast fungus</name>
    <name type="synonym">Magnaporthe oryzae</name>
    <dbReference type="NCBI Taxonomy" id="1143193"/>
    <lineage>
        <taxon>Eukaryota</taxon>
        <taxon>Fungi</taxon>
        <taxon>Dikarya</taxon>
        <taxon>Ascomycota</taxon>
        <taxon>Pezizomycotina</taxon>
        <taxon>Sordariomycetes</taxon>
        <taxon>Sordariomycetidae</taxon>
        <taxon>Magnaporthales</taxon>
        <taxon>Pyriculariaceae</taxon>
        <taxon>Pyricularia</taxon>
    </lineage>
</organism>
<dbReference type="InterPro" id="IPR011009">
    <property type="entry name" value="Kinase-like_dom_sf"/>
</dbReference>
<dbReference type="SUPFAM" id="SSF56112">
    <property type="entry name" value="Protein kinase-like (PK-like)"/>
    <property type="match status" value="1"/>
</dbReference>